<organism evidence="2 3">
    <name type="scientific">Luedemannella helvata</name>
    <dbReference type="NCBI Taxonomy" id="349315"/>
    <lineage>
        <taxon>Bacteria</taxon>
        <taxon>Bacillati</taxon>
        <taxon>Actinomycetota</taxon>
        <taxon>Actinomycetes</taxon>
        <taxon>Micromonosporales</taxon>
        <taxon>Micromonosporaceae</taxon>
        <taxon>Luedemannella</taxon>
    </lineage>
</organism>
<dbReference type="InterPro" id="IPR011991">
    <property type="entry name" value="ArsR-like_HTH"/>
</dbReference>
<dbReference type="Proteomes" id="UP001500655">
    <property type="component" value="Unassembled WGS sequence"/>
</dbReference>
<dbReference type="InterPro" id="IPR000600">
    <property type="entry name" value="ROK"/>
</dbReference>
<name>A0ABN2JYI3_9ACTN</name>
<dbReference type="Gene3D" id="1.10.10.10">
    <property type="entry name" value="Winged helix-like DNA-binding domain superfamily/Winged helix DNA-binding domain"/>
    <property type="match status" value="1"/>
</dbReference>
<dbReference type="InterPro" id="IPR036390">
    <property type="entry name" value="WH_DNA-bd_sf"/>
</dbReference>
<dbReference type="Gene3D" id="3.30.420.40">
    <property type="match status" value="2"/>
</dbReference>
<dbReference type="EMBL" id="BAAALS010000005">
    <property type="protein sequence ID" value="GAA1743838.1"/>
    <property type="molecule type" value="Genomic_DNA"/>
</dbReference>
<proteinExistence type="inferred from homology"/>
<evidence type="ECO:0000313" key="3">
    <source>
        <dbReference type="Proteomes" id="UP001500655"/>
    </source>
</evidence>
<dbReference type="Pfam" id="PF13412">
    <property type="entry name" value="HTH_24"/>
    <property type="match status" value="1"/>
</dbReference>
<dbReference type="InterPro" id="IPR043129">
    <property type="entry name" value="ATPase_NBD"/>
</dbReference>
<dbReference type="Pfam" id="PF00480">
    <property type="entry name" value="ROK"/>
    <property type="match status" value="1"/>
</dbReference>
<dbReference type="CDD" id="cd00090">
    <property type="entry name" value="HTH_ARSR"/>
    <property type="match status" value="1"/>
</dbReference>
<accession>A0ABN2JYI3</accession>
<gene>
    <name evidence="2" type="ORF">GCM10009681_13290</name>
</gene>
<dbReference type="InterPro" id="IPR049874">
    <property type="entry name" value="ROK_cs"/>
</dbReference>
<reference evidence="3" key="1">
    <citation type="journal article" date="2019" name="Int. J. Syst. Evol. Microbiol.">
        <title>The Global Catalogue of Microorganisms (GCM) 10K type strain sequencing project: providing services to taxonomists for standard genome sequencing and annotation.</title>
        <authorList>
            <consortium name="The Broad Institute Genomics Platform"/>
            <consortium name="The Broad Institute Genome Sequencing Center for Infectious Disease"/>
            <person name="Wu L."/>
            <person name="Ma J."/>
        </authorList>
    </citation>
    <scope>NUCLEOTIDE SEQUENCE [LARGE SCALE GENOMIC DNA]</scope>
    <source>
        <strain evidence="3">JCM 13249</strain>
    </source>
</reference>
<evidence type="ECO:0000256" key="1">
    <source>
        <dbReference type="ARBA" id="ARBA00006479"/>
    </source>
</evidence>
<keyword evidence="3" id="KW-1185">Reference proteome</keyword>
<dbReference type="SUPFAM" id="SSF53067">
    <property type="entry name" value="Actin-like ATPase domain"/>
    <property type="match status" value="1"/>
</dbReference>
<protein>
    <submittedName>
        <fullName evidence="2">ROK family protein</fullName>
    </submittedName>
</protein>
<dbReference type="PROSITE" id="PS01125">
    <property type="entry name" value="ROK"/>
    <property type="match status" value="1"/>
</dbReference>
<comment type="caution">
    <text evidence="2">The sequence shown here is derived from an EMBL/GenBank/DDBJ whole genome shotgun (WGS) entry which is preliminary data.</text>
</comment>
<dbReference type="PANTHER" id="PTHR18964">
    <property type="entry name" value="ROK (REPRESSOR, ORF, KINASE) FAMILY"/>
    <property type="match status" value="1"/>
</dbReference>
<comment type="similarity">
    <text evidence="1">Belongs to the ROK (NagC/XylR) family.</text>
</comment>
<dbReference type="SUPFAM" id="SSF46785">
    <property type="entry name" value="Winged helix' DNA-binding domain"/>
    <property type="match status" value="1"/>
</dbReference>
<dbReference type="InterPro" id="IPR036388">
    <property type="entry name" value="WH-like_DNA-bd_sf"/>
</dbReference>
<dbReference type="PANTHER" id="PTHR18964:SF149">
    <property type="entry name" value="BIFUNCTIONAL UDP-N-ACETYLGLUCOSAMINE 2-EPIMERASE_N-ACETYLMANNOSAMINE KINASE"/>
    <property type="match status" value="1"/>
</dbReference>
<evidence type="ECO:0000313" key="2">
    <source>
        <dbReference type="EMBL" id="GAA1743838.1"/>
    </source>
</evidence>
<sequence length="410" mass="41366">MPPILITMNSEVTGAATVGDATAASIFVTVLTRGPIPRTEIAARLGVSAATVSKAVRPLLAAGYLTESGGESEAATRPGRPVVPLRVVAEREYVIGVKLAADHLSGVVVDLLANVRAARDVALTDHSVAGVINAIGALVDDLRAAAAVQGGQVTRLGVGLGGHVDARAGVVRYAPFLADAAGDEWREVPLRELLGTRCGLPVVIENDVNSLTVAEQWFGAGVDVPSFAVVTIGAGIGCGLVVGGALVHGAVGLAGELGHVPITADGPECPRCGKAGCVESIAAEGAILHRVRAATGRPDLDITAAAVLAREGDRGAAAAFATAGDALGRALAIVANLLNPHRIVLSGEGLAASDLFESAARASFARHAFGQAADCDLVTRPLPDAIWARGAAAVAIAQLFRGPSTGIPMR</sequence>